<dbReference type="Proteomes" id="UP000005065">
    <property type="component" value="Unassembled WGS sequence"/>
</dbReference>
<dbReference type="AlphaFoldDB" id="G5QV56"/>
<comment type="caution">
    <text evidence="1">The sequence shown here is derived from an EMBL/GenBank/DDBJ whole genome shotgun (WGS) entry which is preliminary data.</text>
</comment>
<accession>G5QV56</accession>
<name>G5QV56_SALSE</name>
<proteinExistence type="predicted"/>
<organism evidence="1 2">
    <name type="scientific">Salmonella enterica subsp. enterica serovar Senftenberg str. A4-543</name>
    <dbReference type="NCBI Taxonomy" id="913082"/>
    <lineage>
        <taxon>Bacteria</taxon>
        <taxon>Pseudomonadati</taxon>
        <taxon>Pseudomonadota</taxon>
        <taxon>Gammaproteobacteria</taxon>
        <taxon>Enterobacterales</taxon>
        <taxon>Enterobacteriaceae</taxon>
        <taxon>Salmonella</taxon>
    </lineage>
</organism>
<protein>
    <submittedName>
        <fullName evidence="1">Uncharacterized protein</fullName>
    </submittedName>
</protein>
<dbReference type="BioCyc" id="SENT913082:G120J-4134-MONOMER"/>
<reference evidence="1 2" key="1">
    <citation type="journal article" date="2011" name="BMC Genomics">
        <title>Genome sequencing reveals diversification of virulence factor content and possible host adaptation in distinct subpopulations of Salmonella enterica.</title>
        <authorList>
            <person name="den Bakker H.C."/>
            <person name="Moreno Switt A.I."/>
            <person name="Govoni G."/>
            <person name="Cummings C.A."/>
            <person name="Ranieri M.L."/>
            <person name="Degoricija L."/>
            <person name="Hoelzer K."/>
            <person name="Rodriguez-Rivera L.D."/>
            <person name="Brown S."/>
            <person name="Bolchacova E."/>
            <person name="Furtado M.R."/>
            <person name="Wiedmann M."/>
        </authorList>
    </citation>
    <scope>NUCLEOTIDE SEQUENCE [LARGE SCALE GENOMIC DNA]</scope>
    <source>
        <strain evidence="1 2">A4-543</strain>
    </source>
</reference>
<dbReference type="PATRIC" id="fig|913082.3.peg.404"/>
<dbReference type="EMBL" id="AFCU01000169">
    <property type="protein sequence ID" value="EHC94244.1"/>
    <property type="molecule type" value="Genomic_DNA"/>
</dbReference>
<sequence>MFSPVIGGVIVVNPHTGFIVPLMLNLSAASGNREISPAETDIFKNESPPFLQ</sequence>
<gene>
    <name evidence="1" type="ORF">LTSESEN_0508</name>
</gene>
<evidence type="ECO:0000313" key="2">
    <source>
        <dbReference type="Proteomes" id="UP000005065"/>
    </source>
</evidence>
<evidence type="ECO:0000313" key="1">
    <source>
        <dbReference type="EMBL" id="EHC94244.1"/>
    </source>
</evidence>